<comment type="caution">
    <text evidence="1">The sequence shown here is derived from an EMBL/GenBank/DDBJ whole genome shotgun (WGS) entry which is preliminary data.</text>
</comment>
<accession>A0ACC0R551</accession>
<name>A0ACC0R551_9HYPO</name>
<sequence length="271" mass="30823">MNGSYLYDYESPCVEVHERCYGFISTLKSPRKAKKGPNFIGRVVSSFMVGENNPDARIPDPWGFSHDLLAVVCNKLNFPGLARLPVEVLVIIQEYSNEAPLWCFARAVALRTELFSMPQGTKMTWFKLSNVVSWTRGDEAPKLERRHSNYTRVTLDHHGISRVEALADYPEPLSEKRSGSTKFIVAKRERMKSFELEIYFQDGLAWLATETYARFAMWDTPTPPKALHHLERANFFELESCAMSQPGSKYPSHSKTIDLATCTGLHWPALA</sequence>
<gene>
    <name evidence="1" type="ORF">NCS57_00432700</name>
</gene>
<proteinExistence type="predicted"/>
<keyword evidence="2" id="KW-1185">Reference proteome</keyword>
<evidence type="ECO:0000313" key="1">
    <source>
        <dbReference type="EMBL" id="KAI8675318.1"/>
    </source>
</evidence>
<dbReference type="Proteomes" id="UP001065298">
    <property type="component" value="Chromosome 3"/>
</dbReference>
<protein>
    <submittedName>
        <fullName evidence="1">Uncharacterized protein</fullName>
    </submittedName>
</protein>
<dbReference type="EMBL" id="CM046505">
    <property type="protein sequence ID" value="KAI8675318.1"/>
    <property type="molecule type" value="Genomic_DNA"/>
</dbReference>
<evidence type="ECO:0000313" key="2">
    <source>
        <dbReference type="Proteomes" id="UP001065298"/>
    </source>
</evidence>
<organism evidence="1 2">
    <name type="scientific">Fusarium keratoplasticum</name>
    <dbReference type="NCBI Taxonomy" id="1328300"/>
    <lineage>
        <taxon>Eukaryota</taxon>
        <taxon>Fungi</taxon>
        <taxon>Dikarya</taxon>
        <taxon>Ascomycota</taxon>
        <taxon>Pezizomycotina</taxon>
        <taxon>Sordariomycetes</taxon>
        <taxon>Hypocreomycetidae</taxon>
        <taxon>Hypocreales</taxon>
        <taxon>Nectriaceae</taxon>
        <taxon>Fusarium</taxon>
        <taxon>Fusarium solani species complex</taxon>
    </lineage>
</organism>
<reference evidence="1" key="1">
    <citation type="submission" date="2022-06" db="EMBL/GenBank/DDBJ databases">
        <title>Fusarium solani species complex genomes reveal bases of compartmentalisation and animal pathogenesis.</title>
        <authorList>
            <person name="Tsai I.J."/>
        </authorList>
    </citation>
    <scope>NUCLEOTIDE SEQUENCE</scope>
    <source>
        <strain evidence="1">Fu6.1</strain>
    </source>
</reference>